<dbReference type="Proteomes" id="UP000245829">
    <property type="component" value="Unassembled WGS sequence"/>
</dbReference>
<sequence>MSSVVGALFFTVLMVAGFSVLSLALDAQTDIVTTQRIISDVELKKQQERFGIAVSTDSSNKLDISVTNFGQNPVEISSFWIINKTLSSQPATRYSVDYDDSFITGGIPSSILASQSLYMVPDSYDIKVVSSLGTIEIAELVVGSGGSSINNLRSVLVTDPPDVILGQNVTIGMVVTNTGQLKINDVAPSTISVNPPGVVVGYSGPNLSSVDLIPGESILFLWDYTIDGTADTNVDFSNFVTGLDANNNLVQSNVASDQSILRDPANSTSGSDELIVLTQDLLAKPELFIVMPAPFGESGQQGIWGINVVNPVEKDLEVSKIVITATSTRYTGGDEIFTDNNGNACQAQHVDPSLGGTWSCPMPNQLMWKNLNNPVSVPGLSNVSFLALVEPGFIGSSGDFLETVPVDVSVYTTLGQFGKSGYGTSYNEGATTLPNVYLTDVPGSTSNANILSSINGISSGNTIKLNATLTDFDTNLSHVIQATDSRLIINIPKGWSNPSILNAPGFTMDPIEIFADGSSQIVGVLNSDIASPLDTQTIEFQVTAPTVTSTQLYVMYILADGISSGDVAIGPLAEIILQVVP</sequence>
<reference evidence="1 2" key="1">
    <citation type="submission" date="2018-05" db="EMBL/GenBank/DDBJ databases">
        <title>genome sequencing of Nitrosopumilus sp. NM25.</title>
        <authorList>
            <person name="Mori K."/>
            <person name="Nakagawa T."/>
        </authorList>
    </citation>
    <scope>NUCLEOTIDE SEQUENCE [LARGE SCALE GENOMIC DNA]</scope>
    <source>
        <strain evidence="1 2">NM25</strain>
    </source>
</reference>
<dbReference type="AlphaFoldDB" id="A0A2S2KSK1"/>
<dbReference type="RefSeq" id="WP_225866890.1">
    <property type="nucleotide sequence ID" value="NZ_AP026695.1"/>
</dbReference>
<evidence type="ECO:0000313" key="1">
    <source>
        <dbReference type="EMBL" id="GBH34537.1"/>
    </source>
</evidence>
<comment type="caution">
    <text evidence="1">The sequence shown here is derived from an EMBL/GenBank/DDBJ whole genome shotgun (WGS) entry which is preliminary data.</text>
</comment>
<organism evidence="1 2">
    <name type="scientific">Nitrosopumilus zosterae</name>
    <dbReference type="NCBI Taxonomy" id="718286"/>
    <lineage>
        <taxon>Archaea</taxon>
        <taxon>Nitrososphaerota</taxon>
        <taxon>Nitrososphaeria</taxon>
        <taxon>Nitrosopumilales</taxon>
        <taxon>Nitrosopumilaceae</taxon>
        <taxon>Nitrosopumilus</taxon>
    </lineage>
</organism>
<protein>
    <submittedName>
        <fullName evidence="1">Uncharacterized protein</fullName>
    </submittedName>
</protein>
<gene>
    <name evidence="1" type="ORF">NZNM25_13280</name>
</gene>
<dbReference type="GeneID" id="76209170"/>
<proteinExistence type="predicted"/>
<keyword evidence="2" id="KW-1185">Reference proteome</keyword>
<accession>A0A2S2KSK1</accession>
<name>A0A2S2KSK1_9ARCH</name>
<evidence type="ECO:0000313" key="2">
    <source>
        <dbReference type="Proteomes" id="UP000245829"/>
    </source>
</evidence>
<dbReference type="EMBL" id="BGKI01000007">
    <property type="protein sequence ID" value="GBH34537.1"/>
    <property type="molecule type" value="Genomic_DNA"/>
</dbReference>